<proteinExistence type="predicted"/>
<evidence type="ECO:0000256" key="1">
    <source>
        <dbReference type="ARBA" id="ARBA00022723"/>
    </source>
</evidence>
<comment type="caution">
    <text evidence="4">The sequence shown here is derived from an EMBL/GenBank/DDBJ whole genome shotgun (WGS) entry which is preliminary data.</text>
</comment>
<dbReference type="PROSITE" id="PS50846">
    <property type="entry name" value="HMA_2"/>
    <property type="match status" value="1"/>
</dbReference>
<reference evidence="3 6" key="1">
    <citation type="submission" date="2016-08" db="EMBL/GenBank/DDBJ databases">
        <title>Candidatus Dactylopiibacterium carminicum genome sequence.</title>
        <authorList>
            <person name="Ramirez-Puebla S.T."/>
            <person name="Ormeno-Orrillo E."/>
            <person name="Vera-Ponce De Leon A."/>
            <person name="Luis L."/>
            <person name="Sanchez-Flores A."/>
            <person name="Monica R."/>
            <person name="Martinez-Romero E."/>
        </authorList>
    </citation>
    <scope>NUCLEOTIDE SEQUENCE [LARGE SCALE GENOMIC DNA]</scope>
    <source>
        <strain evidence="3">END1</strain>
    </source>
</reference>
<dbReference type="Gene3D" id="3.30.70.100">
    <property type="match status" value="1"/>
</dbReference>
<accession>A0A272EPG4</accession>
<dbReference type="InterPro" id="IPR017969">
    <property type="entry name" value="Heavy-metal-associated_CS"/>
</dbReference>
<evidence type="ECO:0000259" key="2">
    <source>
        <dbReference type="PROSITE" id="PS50846"/>
    </source>
</evidence>
<feature type="domain" description="HMA" evidence="2">
    <location>
        <begin position="1"/>
        <end position="63"/>
    </location>
</feature>
<dbReference type="OrthoDB" id="9813965at2"/>
<dbReference type="CDD" id="cd00371">
    <property type="entry name" value="HMA"/>
    <property type="match status" value="1"/>
</dbReference>
<dbReference type="RefSeq" id="WP_095525486.1">
    <property type="nucleotide sequence ID" value="NZ_MDUX01000054.1"/>
</dbReference>
<dbReference type="Pfam" id="PF00403">
    <property type="entry name" value="HMA"/>
    <property type="match status" value="1"/>
</dbReference>
<dbReference type="EMBL" id="MDUX01000054">
    <property type="protein sequence ID" value="KAF7598320.1"/>
    <property type="molecule type" value="Genomic_DNA"/>
</dbReference>
<gene>
    <name evidence="3" type="ORF">BGI27_14050</name>
    <name evidence="4" type="ORF">CGU29_13335</name>
</gene>
<dbReference type="GO" id="GO:0046872">
    <property type="term" value="F:metal ion binding"/>
    <property type="evidence" value="ECO:0007669"/>
    <property type="project" value="UniProtKB-KW"/>
</dbReference>
<dbReference type="InterPro" id="IPR036163">
    <property type="entry name" value="HMA_dom_sf"/>
</dbReference>
<reference evidence="4 5" key="2">
    <citation type="submission" date="2017-07" db="EMBL/GenBank/DDBJ databases">
        <title>Candidatus Dactylopiibacterium carminicum, a nitrogen-fixing symbiont of the cochineal insect Dactylopius coccus and Dactylopius opuntiae (Hemiptera: Coccoidea: Dactylopiidae).</title>
        <authorList>
            <person name="Vera A."/>
        </authorList>
    </citation>
    <scope>NUCLEOTIDE SEQUENCE [LARGE SCALE GENOMIC DNA]</scope>
    <source>
        <strain evidence="4 5">NFDCM</strain>
    </source>
</reference>
<dbReference type="AlphaFoldDB" id="A0A272EPG4"/>
<dbReference type="EMBL" id="NMRN01000050">
    <property type="protein sequence ID" value="PAS92012.1"/>
    <property type="molecule type" value="Genomic_DNA"/>
</dbReference>
<evidence type="ECO:0000313" key="4">
    <source>
        <dbReference type="EMBL" id="PAS92012.1"/>
    </source>
</evidence>
<name>A0A272EPG4_9RHOO</name>
<evidence type="ECO:0000313" key="3">
    <source>
        <dbReference type="EMBL" id="KAF7598320.1"/>
    </source>
</evidence>
<protein>
    <submittedName>
        <fullName evidence="3">Copper chaperone</fullName>
    </submittedName>
</protein>
<dbReference type="Proteomes" id="UP000216107">
    <property type="component" value="Unassembled WGS sequence"/>
</dbReference>
<organism evidence="4 5">
    <name type="scientific">Candidatus Dactylopiibacterium carminicum</name>
    <dbReference type="NCBI Taxonomy" id="857335"/>
    <lineage>
        <taxon>Bacteria</taxon>
        <taxon>Pseudomonadati</taxon>
        <taxon>Pseudomonadota</taxon>
        <taxon>Betaproteobacteria</taxon>
        <taxon>Rhodocyclales</taxon>
        <taxon>Rhodocyclaceae</taxon>
        <taxon>Candidatus Dactylopiibacterium</taxon>
    </lineage>
</organism>
<evidence type="ECO:0000313" key="6">
    <source>
        <dbReference type="Proteomes" id="UP000623509"/>
    </source>
</evidence>
<evidence type="ECO:0000313" key="5">
    <source>
        <dbReference type="Proteomes" id="UP000216107"/>
    </source>
</evidence>
<keyword evidence="6" id="KW-1185">Reference proteome</keyword>
<dbReference type="SUPFAM" id="SSF55008">
    <property type="entry name" value="HMA, heavy metal-associated domain"/>
    <property type="match status" value="1"/>
</dbReference>
<keyword evidence="1" id="KW-0479">Metal-binding</keyword>
<dbReference type="PROSITE" id="PS01047">
    <property type="entry name" value="HMA_1"/>
    <property type="match status" value="1"/>
</dbReference>
<dbReference type="Proteomes" id="UP000623509">
    <property type="component" value="Unassembled WGS sequence"/>
</dbReference>
<dbReference type="InterPro" id="IPR006121">
    <property type="entry name" value="HMA_dom"/>
</dbReference>
<sequence>MYEFTVPDIHCGGCAKTVTRVLGELDPAAVVDIDVEKKHVSVRTAQPREAVVARLTEAGFAPA</sequence>